<gene>
    <name evidence="2" type="ORF">VKT23_009074</name>
</gene>
<feature type="region of interest" description="Disordered" evidence="1">
    <location>
        <begin position="1"/>
        <end position="23"/>
    </location>
</feature>
<sequence>MDDSCRGELLPGHHLAGPSTAGVTEENIPQVEISVTEAETIVAETAEAAVTSALTHALQRSDPPDPLLVPILRFTGIPDIELMDFRAFLYQALKHFPVTVRITRIRLVKTAAGNQFFVKAWNNREAAWLLRAFNTAPTDDGYQMRVSVIQPSEWKAMFREYREEWGTERPLLPVAEDMQRTLLQRLNVSLQDRIQDWVIQHPTQWDLESRLTSEFTQQKSRTRGGKKKRGIAELYGPLRGEDVEEGEVPDQHQPASSSMPALQSRITQRPLAERLFNRRT</sequence>
<reference evidence="2 3" key="1">
    <citation type="submission" date="2024-01" db="EMBL/GenBank/DDBJ databases">
        <title>A draft genome for the cacao thread blight pathogen Marasmiellus scandens.</title>
        <authorList>
            <person name="Baruah I.K."/>
            <person name="Leung J."/>
            <person name="Bukari Y."/>
            <person name="Amoako-Attah I."/>
            <person name="Meinhardt L.W."/>
            <person name="Bailey B.A."/>
            <person name="Cohen S.P."/>
        </authorList>
    </citation>
    <scope>NUCLEOTIDE SEQUENCE [LARGE SCALE GENOMIC DNA]</scope>
    <source>
        <strain evidence="2 3">GH-19</strain>
    </source>
</reference>
<proteinExistence type="predicted"/>
<keyword evidence="3" id="KW-1185">Reference proteome</keyword>
<evidence type="ECO:0000313" key="2">
    <source>
        <dbReference type="EMBL" id="KAK7461147.1"/>
    </source>
</evidence>
<feature type="region of interest" description="Disordered" evidence="1">
    <location>
        <begin position="216"/>
        <end position="280"/>
    </location>
</feature>
<evidence type="ECO:0000313" key="3">
    <source>
        <dbReference type="Proteomes" id="UP001498398"/>
    </source>
</evidence>
<accession>A0ABR1JH07</accession>
<feature type="compositionally biased region" description="Polar residues" evidence="1">
    <location>
        <begin position="253"/>
        <end position="267"/>
    </location>
</feature>
<comment type="caution">
    <text evidence="2">The sequence shown here is derived from an EMBL/GenBank/DDBJ whole genome shotgun (WGS) entry which is preliminary data.</text>
</comment>
<feature type="compositionally biased region" description="Basic and acidic residues" evidence="1">
    <location>
        <begin position="271"/>
        <end position="280"/>
    </location>
</feature>
<organism evidence="2 3">
    <name type="scientific">Marasmiellus scandens</name>
    <dbReference type="NCBI Taxonomy" id="2682957"/>
    <lineage>
        <taxon>Eukaryota</taxon>
        <taxon>Fungi</taxon>
        <taxon>Dikarya</taxon>
        <taxon>Basidiomycota</taxon>
        <taxon>Agaricomycotina</taxon>
        <taxon>Agaricomycetes</taxon>
        <taxon>Agaricomycetidae</taxon>
        <taxon>Agaricales</taxon>
        <taxon>Marasmiineae</taxon>
        <taxon>Omphalotaceae</taxon>
        <taxon>Marasmiellus</taxon>
    </lineage>
</organism>
<dbReference type="Proteomes" id="UP001498398">
    <property type="component" value="Unassembled WGS sequence"/>
</dbReference>
<feature type="compositionally biased region" description="Basic residues" evidence="1">
    <location>
        <begin position="220"/>
        <end position="229"/>
    </location>
</feature>
<evidence type="ECO:0000256" key="1">
    <source>
        <dbReference type="SAM" id="MobiDB-lite"/>
    </source>
</evidence>
<name>A0ABR1JH07_9AGAR</name>
<dbReference type="EMBL" id="JBANRG010000014">
    <property type="protein sequence ID" value="KAK7461147.1"/>
    <property type="molecule type" value="Genomic_DNA"/>
</dbReference>
<protein>
    <submittedName>
        <fullName evidence="2">Uncharacterized protein</fullName>
    </submittedName>
</protein>